<dbReference type="InterPro" id="IPR051257">
    <property type="entry name" value="Diverse_CBS-Domain"/>
</dbReference>
<dbReference type="EMBL" id="FOTY01000002">
    <property type="protein sequence ID" value="SFL57977.1"/>
    <property type="molecule type" value="Genomic_DNA"/>
</dbReference>
<dbReference type="InterPro" id="IPR048125">
    <property type="entry name" value="CBS_CbpB"/>
</dbReference>
<dbReference type="AlphaFoldDB" id="A0A1I4IV86"/>
<dbReference type="Pfam" id="PF00571">
    <property type="entry name" value="CBS"/>
    <property type="match status" value="2"/>
</dbReference>
<dbReference type="PANTHER" id="PTHR43080">
    <property type="entry name" value="CBS DOMAIN-CONTAINING PROTEIN CBSX3, MITOCHONDRIAL"/>
    <property type="match status" value="1"/>
</dbReference>
<evidence type="ECO:0000313" key="5">
    <source>
        <dbReference type="Proteomes" id="UP000199668"/>
    </source>
</evidence>
<evidence type="ECO:0000256" key="2">
    <source>
        <dbReference type="PROSITE-ProRule" id="PRU00703"/>
    </source>
</evidence>
<evidence type="ECO:0000256" key="1">
    <source>
        <dbReference type="ARBA" id="ARBA00023122"/>
    </source>
</evidence>
<proteinExistence type="predicted"/>
<dbReference type="OrthoDB" id="2375431at2"/>
<protein>
    <submittedName>
        <fullName evidence="4">CBS domain-containing protein</fullName>
    </submittedName>
</protein>
<dbReference type="Proteomes" id="UP000199668">
    <property type="component" value="Unassembled WGS sequence"/>
</dbReference>
<organism evidence="4 5">
    <name type="scientific">Salibacterium qingdaonense</name>
    <dbReference type="NCBI Taxonomy" id="266892"/>
    <lineage>
        <taxon>Bacteria</taxon>
        <taxon>Bacillati</taxon>
        <taxon>Bacillota</taxon>
        <taxon>Bacilli</taxon>
        <taxon>Bacillales</taxon>
        <taxon>Bacillaceae</taxon>
    </lineage>
</organism>
<dbReference type="RefSeq" id="WP_090925501.1">
    <property type="nucleotide sequence ID" value="NZ_FOTY01000002.1"/>
</dbReference>
<dbReference type="CDD" id="cd04643">
    <property type="entry name" value="CBS_pair_bac"/>
    <property type="match status" value="1"/>
</dbReference>
<gene>
    <name evidence="4" type="ORF">SAMN04488054_102241</name>
</gene>
<keyword evidence="5" id="KW-1185">Reference proteome</keyword>
<dbReference type="InterPro" id="IPR046342">
    <property type="entry name" value="CBS_dom_sf"/>
</dbReference>
<dbReference type="SUPFAM" id="SSF54631">
    <property type="entry name" value="CBS-domain pair"/>
    <property type="match status" value="1"/>
</dbReference>
<dbReference type="STRING" id="266892.SAMN04488054_102241"/>
<dbReference type="PROSITE" id="PS51371">
    <property type="entry name" value="CBS"/>
    <property type="match status" value="1"/>
</dbReference>
<keyword evidence="1 2" id="KW-0129">CBS domain</keyword>
<sequence length="148" mass="16971">MILLQTLKNSQITDHEILQLMIPQEKVAHVQSNHPLDHALLVLIKSGYTAIPVLDPQYKVQGQVGKAQILDSILGMERIEMDRLHDYSVSDVMTEKVPRMKQDETFGKALMLSINHPFVCIEDHDRSFIGIMTRRSILALIHRHLEKL</sequence>
<accession>A0A1I4IV86</accession>
<evidence type="ECO:0000259" key="3">
    <source>
        <dbReference type="PROSITE" id="PS51371"/>
    </source>
</evidence>
<dbReference type="InterPro" id="IPR000644">
    <property type="entry name" value="CBS_dom"/>
</dbReference>
<reference evidence="4 5" key="1">
    <citation type="submission" date="2016-10" db="EMBL/GenBank/DDBJ databases">
        <authorList>
            <person name="de Groot N.N."/>
        </authorList>
    </citation>
    <scope>NUCLEOTIDE SEQUENCE [LARGE SCALE GENOMIC DNA]</scope>
    <source>
        <strain evidence="4 5">CGMCC 1.6134</strain>
    </source>
</reference>
<dbReference type="NCBIfam" id="NF041630">
    <property type="entry name" value="CBS_CbpB"/>
    <property type="match status" value="1"/>
</dbReference>
<feature type="domain" description="CBS" evidence="3">
    <location>
        <begin position="21"/>
        <end position="81"/>
    </location>
</feature>
<evidence type="ECO:0000313" key="4">
    <source>
        <dbReference type="EMBL" id="SFL57977.1"/>
    </source>
</evidence>
<dbReference type="PANTHER" id="PTHR43080:SF30">
    <property type="entry name" value="CYCLIC DI-AMP RECEPTOR B"/>
    <property type="match status" value="1"/>
</dbReference>
<name>A0A1I4IV86_9BACI</name>
<dbReference type="Gene3D" id="3.10.580.10">
    <property type="entry name" value="CBS-domain"/>
    <property type="match status" value="1"/>
</dbReference>